<dbReference type="Proteomes" id="UP001224775">
    <property type="component" value="Unassembled WGS sequence"/>
</dbReference>
<dbReference type="Gene3D" id="1.25.40.10">
    <property type="entry name" value="Tetratricopeptide repeat domain"/>
    <property type="match status" value="1"/>
</dbReference>
<dbReference type="InterPro" id="IPR051222">
    <property type="entry name" value="PPR/CCM1_RNA-binding"/>
</dbReference>
<dbReference type="EMBL" id="JATAAI010000008">
    <property type="protein sequence ID" value="KAK1743710.1"/>
    <property type="molecule type" value="Genomic_DNA"/>
</dbReference>
<evidence type="ECO:0000313" key="3">
    <source>
        <dbReference type="Proteomes" id="UP001224775"/>
    </source>
</evidence>
<dbReference type="PANTHER" id="PTHR47942">
    <property type="entry name" value="TETRATRICOPEPTIDE REPEAT (TPR)-LIKE SUPERFAMILY PROTEIN-RELATED"/>
    <property type="match status" value="1"/>
</dbReference>
<name>A0AAD8YDX6_9STRA</name>
<protein>
    <submittedName>
        <fullName evidence="2">Uncharacterized protein</fullName>
    </submittedName>
</protein>
<proteinExistence type="predicted"/>
<evidence type="ECO:0000256" key="1">
    <source>
        <dbReference type="ARBA" id="ARBA00022737"/>
    </source>
</evidence>
<organism evidence="2 3">
    <name type="scientific">Skeletonema marinoi</name>
    <dbReference type="NCBI Taxonomy" id="267567"/>
    <lineage>
        <taxon>Eukaryota</taxon>
        <taxon>Sar</taxon>
        <taxon>Stramenopiles</taxon>
        <taxon>Ochrophyta</taxon>
        <taxon>Bacillariophyta</taxon>
        <taxon>Coscinodiscophyceae</taxon>
        <taxon>Thalassiosirophycidae</taxon>
        <taxon>Thalassiosirales</taxon>
        <taxon>Skeletonemataceae</taxon>
        <taxon>Skeletonema</taxon>
        <taxon>Skeletonema marinoi-dohrnii complex</taxon>
    </lineage>
</organism>
<sequence length="409" mass="45379">MLSASSRSLSRRCRPWTVTSSCSRKRFVVTSSIPTIASHRHHTSRALSTISFDAAAYFSNSPSSLSIENNNPATITTSNNNISIEHQFTRQQAEEQINQWIKNNPLIAPYKAEECLARLWVTQQEIFDEWAKAESSSSPPPVLITPNTVNLCISAWCYSNKGQIAAERAQRLLNWMENLPASTNTASSSSSSSSSSQFSSLLPQPNYQSYALAIDAWAQAAVIESSKGSAATTTTTTTNNTATNSKAIPDATKAGFNCAKRAEELLMRMQAKHEELQRLSEITNRDYYPYNSELQPDTNVFNKVLMAWSHIRGGTKASSIRAMRILDLMQELHHHQSSDAPSWQGIGLSKVQPNLHTYKCVIYAWGHASHTLEGPDRAEEILRHMLSISKAGNNLGKEVLPDEECFILL</sequence>
<keyword evidence="1" id="KW-0677">Repeat</keyword>
<comment type="caution">
    <text evidence="2">The sequence shown here is derived from an EMBL/GenBank/DDBJ whole genome shotgun (WGS) entry which is preliminary data.</text>
</comment>
<keyword evidence="3" id="KW-1185">Reference proteome</keyword>
<dbReference type="InterPro" id="IPR011990">
    <property type="entry name" value="TPR-like_helical_dom_sf"/>
</dbReference>
<evidence type="ECO:0000313" key="2">
    <source>
        <dbReference type="EMBL" id="KAK1743710.1"/>
    </source>
</evidence>
<dbReference type="AlphaFoldDB" id="A0AAD8YDX6"/>
<dbReference type="PANTHER" id="PTHR47942:SF63">
    <property type="entry name" value="PENTATRICOPEPTIDE REPEAT-CONTAINING PROTEIN"/>
    <property type="match status" value="1"/>
</dbReference>
<reference evidence="2" key="1">
    <citation type="submission" date="2023-06" db="EMBL/GenBank/DDBJ databases">
        <title>Survivors Of The Sea: Transcriptome response of Skeletonema marinoi to long-term dormancy.</title>
        <authorList>
            <person name="Pinder M.I.M."/>
            <person name="Kourtchenko O."/>
            <person name="Robertson E.K."/>
            <person name="Larsson T."/>
            <person name="Maumus F."/>
            <person name="Osuna-Cruz C.M."/>
            <person name="Vancaester E."/>
            <person name="Stenow R."/>
            <person name="Vandepoele K."/>
            <person name="Ploug H."/>
            <person name="Bruchert V."/>
            <person name="Godhe A."/>
            <person name="Topel M."/>
        </authorList>
    </citation>
    <scope>NUCLEOTIDE SEQUENCE</scope>
    <source>
        <strain evidence="2">R05AC</strain>
    </source>
</reference>
<accession>A0AAD8YDX6</accession>
<gene>
    <name evidence="2" type="ORF">QTG54_005307</name>
</gene>